<dbReference type="AlphaFoldDB" id="N1QLW8"/>
<dbReference type="Proteomes" id="UP000016931">
    <property type="component" value="Unassembled WGS sequence"/>
</dbReference>
<name>N1QLW8_SPHMS</name>
<evidence type="ECO:0000313" key="3">
    <source>
        <dbReference type="Proteomes" id="UP000016931"/>
    </source>
</evidence>
<feature type="compositionally biased region" description="Polar residues" evidence="1">
    <location>
        <begin position="10"/>
        <end position="32"/>
    </location>
</feature>
<proteinExistence type="predicted"/>
<reference evidence="2 3" key="1">
    <citation type="journal article" date="2012" name="PLoS Pathog.">
        <title>Diverse lifestyles and strategies of plant pathogenesis encoded in the genomes of eighteen Dothideomycetes fungi.</title>
        <authorList>
            <person name="Ohm R.A."/>
            <person name="Feau N."/>
            <person name="Henrissat B."/>
            <person name="Schoch C.L."/>
            <person name="Horwitz B.A."/>
            <person name="Barry K.W."/>
            <person name="Condon B.J."/>
            <person name="Copeland A.C."/>
            <person name="Dhillon B."/>
            <person name="Glaser F."/>
            <person name="Hesse C.N."/>
            <person name="Kosti I."/>
            <person name="LaButti K."/>
            <person name="Lindquist E.A."/>
            <person name="Lucas S."/>
            <person name="Salamov A.A."/>
            <person name="Bradshaw R.E."/>
            <person name="Ciuffetti L."/>
            <person name="Hamelin R.C."/>
            <person name="Kema G.H.J."/>
            <person name="Lawrence C."/>
            <person name="Scott J.A."/>
            <person name="Spatafora J.W."/>
            <person name="Turgeon B.G."/>
            <person name="de Wit P.J.G.M."/>
            <person name="Zhong S."/>
            <person name="Goodwin S.B."/>
            <person name="Grigoriev I.V."/>
        </authorList>
    </citation>
    <scope>NUCLEOTIDE SEQUENCE [LARGE SCALE GENOMIC DNA]</scope>
    <source>
        <strain evidence="2 3">SO2202</strain>
    </source>
</reference>
<dbReference type="RefSeq" id="XP_016764949.1">
    <property type="nucleotide sequence ID" value="XM_016903375.1"/>
</dbReference>
<dbReference type="EMBL" id="KB456260">
    <property type="protein sequence ID" value="EMF16828.1"/>
    <property type="molecule type" value="Genomic_DNA"/>
</dbReference>
<keyword evidence="3" id="KW-1185">Reference proteome</keyword>
<dbReference type="HOGENOM" id="CLU_2706396_0_0_1"/>
<feature type="region of interest" description="Disordered" evidence="1">
    <location>
        <begin position="10"/>
        <end position="40"/>
    </location>
</feature>
<protein>
    <submittedName>
        <fullName evidence="2">Uncharacterized protein</fullName>
    </submittedName>
</protein>
<gene>
    <name evidence="2" type="ORF">SEPMUDRAFT_145968</name>
</gene>
<evidence type="ECO:0000256" key="1">
    <source>
        <dbReference type="SAM" id="MobiDB-lite"/>
    </source>
</evidence>
<evidence type="ECO:0000313" key="2">
    <source>
        <dbReference type="EMBL" id="EMF16828.1"/>
    </source>
</evidence>
<dbReference type="GeneID" id="27900512"/>
<organism evidence="2 3">
    <name type="scientific">Sphaerulina musiva (strain SO2202)</name>
    <name type="common">Poplar stem canker fungus</name>
    <name type="synonym">Septoria musiva</name>
    <dbReference type="NCBI Taxonomy" id="692275"/>
    <lineage>
        <taxon>Eukaryota</taxon>
        <taxon>Fungi</taxon>
        <taxon>Dikarya</taxon>
        <taxon>Ascomycota</taxon>
        <taxon>Pezizomycotina</taxon>
        <taxon>Dothideomycetes</taxon>
        <taxon>Dothideomycetidae</taxon>
        <taxon>Mycosphaerellales</taxon>
        <taxon>Mycosphaerellaceae</taxon>
        <taxon>Sphaerulina</taxon>
    </lineage>
</organism>
<accession>N1QLW8</accession>
<sequence>MQVPMFCQQPVVSSAGGTTHTKMPKTQVSSQTSRHRSRNETQAIAGYKRLSVPRSTLAGPVTCTHSAGQYELA</sequence>